<gene>
    <name evidence="2" type="ORF">PAPOLLO_LOCUS25987</name>
</gene>
<dbReference type="Proteomes" id="UP000691718">
    <property type="component" value="Unassembled WGS sequence"/>
</dbReference>
<feature type="compositionally biased region" description="Basic and acidic residues" evidence="1">
    <location>
        <begin position="184"/>
        <end position="197"/>
    </location>
</feature>
<keyword evidence="3" id="KW-1185">Reference proteome</keyword>
<evidence type="ECO:0000256" key="1">
    <source>
        <dbReference type="SAM" id="MobiDB-lite"/>
    </source>
</evidence>
<reference evidence="2" key="1">
    <citation type="submission" date="2021-04" db="EMBL/GenBank/DDBJ databases">
        <authorList>
            <person name="Tunstrom K."/>
        </authorList>
    </citation>
    <scope>NUCLEOTIDE SEQUENCE</scope>
</reference>
<feature type="region of interest" description="Disordered" evidence="1">
    <location>
        <begin position="1"/>
        <end position="208"/>
    </location>
</feature>
<evidence type="ECO:0000313" key="3">
    <source>
        <dbReference type="Proteomes" id="UP000691718"/>
    </source>
</evidence>
<comment type="caution">
    <text evidence="2">The sequence shown here is derived from an EMBL/GenBank/DDBJ whole genome shotgun (WGS) entry which is preliminary data.</text>
</comment>
<dbReference type="AlphaFoldDB" id="A0A8S3YB53"/>
<dbReference type="EMBL" id="CAJQZP010001568">
    <property type="protein sequence ID" value="CAG5054581.1"/>
    <property type="molecule type" value="Genomic_DNA"/>
</dbReference>
<protein>
    <submittedName>
        <fullName evidence="2">(apollo) hypothetical protein</fullName>
    </submittedName>
</protein>
<feature type="compositionally biased region" description="Pro residues" evidence="1">
    <location>
        <begin position="20"/>
        <end position="35"/>
    </location>
</feature>
<accession>A0A8S3YB53</accession>
<organism evidence="2 3">
    <name type="scientific">Parnassius apollo</name>
    <name type="common">Apollo butterfly</name>
    <name type="synonym">Papilio apollo</name>
    <dbReference type="NCBI Taxonomy" id="110799"/>
    <lineage>
        <taxon>Eukaryota</taxon>
        <taxon>Metazoa</taxon>
        <taxon>Ecdysozoa</taxon>
        <taxon>Arthropoda</taxon>
        <taxon>Hexapoda</taxon>
        <taxon>Insecta</taxon>
        <taxon>Pterygota</taxon>
        <taxon>Neoptera</taxon>
        <taxon>Endopterygota</taxon>
        <taxon>Lepidoptera</taxon>
        <taxon>Glossata</taxon>
        <taxon>Ditrysia</taxon>
        <taxon>Papilionoidea</taxon>
        <taxon>Papilionidae</taxon>
        <taxon>Parnassiinae</taxon>
        <taxon>Parnassini</taxon>
        <taxon>Parnassius</taxon>
        <taxon>Parnassius</taxon>
    </lineage>
</organism>
<proteinExistence type="predicted"/>
<feature type="compositionally biased region" description="Pro residues" evidence="1">
    <location>
        <begin position="90"/>
        <end position="114"/>
    </location>
</feature>
<feature type="compositionally biased region" description="Pro residues" evidence="1">
    <location>
        <begin position="122"/>
        <end position="144"/>
    </location>
</feature>
<feature type="compositionally biased region" description="Basic and acidic residues" evidence="1">
    <location>
        <begin position="44"/>
        <end position="57"/>
    </location>
</feature>
<feature type="compositionally biased region" description="Basic and acidic residues" evidence="1">
    <location>
        <begin position="1"/>
        <end position="17"/>
    </location>
</feature>
<dbReference type="OrthoDB" id="2444812at2759"/>
<evidence type="ECO:0000313" key="2">
    <source>
        <dbReference type="EMBL" id="CAG5054581.1"/>
    </source>
</evidence>
<name>A0A8S3YB53_PARAO</name>
<sequence>MATLDHLKNYPRAEDFAPRSMPPPCKSRGRGPPPTSGACTYGVHRSEGRYRYRREADGLEQWEYPATDDTDMDISTTPPHPGIEPKEEPPSPQLPQPAPLPPPPPASPPSPAAPIPGERGTTPPPPAWLEPPPPGCDEPPPLPPEPKKEIGDELMSFYNDIAELEKQSGPNTASNSPEPPPPPEIKDFKAKDKDAKTSKKKSKVKISTSIGLKHKSVSTLVAKWQQVAEEISSD</sequence>